<dbReference type="AlphaFoldDB" id="A0A2Z6ND01"/>
<proteinExistence type="predicted"/>
<dbReference type="EMBL" id="DF973559">
    <property type="protein sequence ID" value="GAU34542.1"/>
    <property type="molecule type" value="Genomic_DNA"/>
</dbReference>
<evidence type="ECO:0000313" key="2">
    <source>
        <dbReference type="EMBL" id="GAU34542.1"/>
    </source>
</evidence>
<accession>A0A2Z6ND01</accession>
<sequence length="79" mass="8718">MSTSQKSSPVKDQTATTTTKSLAQPDAVENLVVEQSEKKKNVNEKNESKEKTVIEELGGSKSVEKIVQMLMTEILLKSH</sequence>
<reference evidence="3" key="1">
    <citation type="journal article" date="2017" name="Front. Plant Sci.">
        <title>Climate Clever Clovers: New Paradigm to Reduce the Environmental Footprint of Ruminants by Breeding Low Methanogenic Forages Utilizing Haplotype Variation.</title>
        <authorList>
            <person name="Kaur P."/>
            <person name="Appels R."/>
            <person name="Bayer P.E."/>
            <person name="Keeble-Gagnere G."/>
            <person name="Wang J."/>
            <person name="Hirakawa H."/>
            <person name="Shirasawa K."/>
            <person name="Vercoe P."/>
            <person name="Stefanova K."/>
            <person name="Durmic Z."/>
            <person name="Nichols P."/>
            <person name="Revell C."/>
            <person name="Isobe S.N."/>
            <person name="Edwards D."/>
            <person name="Erskine W."/>
        </authorList>
    </citation>
    <scope>NUCLEOTIDE SEQUENCE [LARGE SCALE GENOMIC DNA]</scope>
    <source>
        <strain evidence="3">cv. Daliak</strain>
    </source>
</reference>
<evidence type="ECO:0000256" key="1">
    <source>
        <dbReference type="SAM" id="MobiDB-lite"/>
    </source>
</evidence>
<gene>
    <name evidence="2" type="ORF">TSUD_219250</name>
</gene>
<feature type="compositionally biased region" description="Polar residues" evidence="1">
    <location>
        <begin position="1"/>
        <end position="22"/>
    </location>
</feature>
<organism evidence="2 3">
    <name type="scientific">Trifolium subterraneum</name>
    <name type="common">Subterranean clover</name>
    <dbReference type="NCBI Taxonomy" id="3900"/>
    <lineage>
        <taxon>Eukaryota</taxon>
        <taxon>Viridiplantae</taxon>
        <taxon>Streptophyta</taxon>
        <taxon>Embryophyta</taxon>
        <taxon>Tracheophyta</taxon>
        <taxon>Spermatophyta</taxon>
        <taxon>Magnoliopsida</taxon>
        <taxon>eudicotyledons</taxon>
        <taxon>Gunneridae</taxon>
        <taxon>Pentapetalae</taxon>
        <taxon>rosids</taxon>
        <taxon>fabids</taxon>
        <taxon>Fabales</taxon>
        <taxon>Fabaceae</taxon>
        <taxon>Papilionoideae</taxon>
        <taxon>50 kb inversion clade</taxon>
        <taxon>NPAAA clade</taxon>
        <taxon>Hologalegina</taxon>
        <taxon>IRL clade</taxon>
        <taxon>Trifolieae</taxon>
        <taxon>Trifolium</taxon>
    </lineage>
</organism>
<name>A0A2Z6ND01_TRISU</name>
<protein>
    <submittedName>
        <fullName evidence="2">Uncharacterized protein</fullName>
    </submittedName>
</protein>
<keyword evidence="3" id="KW-1185">Reference proteome</keyword>
<feature type="region of interest" description="Disordered" evidence="1">
    <location>
        <begin position="1"/>
        <end position="27"/>
    </location>
</feature>
<evidence type="ECO:0000313" key="3">
    <source>
        <dbReference type="Proteomes" id="UP000242715"/>
    </source>
</evidence>
<dbReference type="Proteomes" id="UP000242715">
    <property type="component" value="Unassembled WGS sequence"/>
</dbReference>